<feature type="domain" description="KfrA N-terminal DNA-binding" evidence="2">
    <location>
        <begin position="9"/>
        <end position="116"/>
    </location>
</feature>
<dbReference type="RefSeq" id="WP_115432434.1">
    <property type="nucleotide sequence ID" value="NZ_CP031337.1"/>
</dbReference>
<reference evidence="3 4" key="1">
    <citation type="submission" date="2018-07" db="EMBL/GenBank/DDBJ databases">
        <title>Crenobacter cavernae sp. nov., isolated from a karst cave.</title>
        <authorList>
            <person name="Zhu H."/>
        </authorList>
    </citation>
    <scope>NUCLEOTIDE SEQUENCE [LARGE SCALE GENOMIC DNA]</scope>
    <source>
        <strain evidence="3 4">K1W11S-77</strain>
    </source>
</reference>
<dbReference type="Pfam" id="PF11740">
    <property type="entry name" value="KfrA_N"/>
    <property type="match status" value="1"/>
</dbReference>
<proteinExistence type="predicted"/>
<protein>
    <recommendedName>
        <fullName evidence="2">KfrA N-terminal DNA-binding domain-containing protein</fullName>
    </recommendedName>
</protein>
<evidence type="ECO:0000313" key="4">
    <source>
        <dbReference type="Proteomes" id="UP000254537"/>
    </source>
</evidence>
<evidence type="ECO:0000259" key="2">
    <source>
        <dbReference type="Pfam" id="PF11740"/>
    </source>
</evidence>
<dbReference type="EMBL" id="CP031337">
    <property type="protein sequence ID" value="AXK38494.1"/>
    <property type="molecule type" value="Genomic_DNA"/>
</dbReference>
<keyword evidence="1" id="KW-0175">Coiled coil</keyword>
<organism evidence="3 4">
    <name type="scientific">Crenobacter cavernae</name>
    <dbReference type="NCBI Taxonomy" id="2290923"/>
    <lineage>
        <taxon>Bacteria</taxon>
        <taxon>Pseudomonadati</taxon>
        <taxon>Pseudomonadota</taxon>
        <taxon>Betaproteobacteria</taxon>
        <taxon>Neisseriales</taxon>
        <taxon>Neisseriaceae</taxon>
        <taxon>Crenobacter</taxon>
    </lineage>
</organism>
<sequence length="254" mass="27807">MPRAPKISQQQVDTVAAEMQAIGEAPTVRAVRSALGAGSNHTVAKLLNDWKSRNAQAHQEASELPAGVRQALGDWVAQAIATATAALRTELATTQQDNSDVIAESERLAVELDEQTQGLNRLATEKAELLGRLSQLETELELARKAVMTQQQAAEAARSESTTLRLRLEALSRLENEVERRRKGLEEERARRIAAEQAVAVGSARLDATEAQVVNLQRRLTEAENEAKQATREAHEMRGQLQILQGMRGTRAQP</sequence>
<name>A0A345Y3J2_9NEIS</name>
<dbReference type="AlphaFoldDB" id="A0A345Y3J2"/>
<dbReference type="InterPro" id="IPR021104">
    <property type="entry name" value="KfrA_DNA-bd_N"/>
</dbReference>
<dbReference type="KEGG" id="ccah:DWG20_03105"/>
<gene>
    <name evidence="3" type="ORF">DWG20_03105</name>
</gene>
<accession>A0A345Y3J2</accession>
<dbReference type="OrthoDB" id="7015148at2"/>
<evidence type="ECO:0000256" key="1">
    <source>
        <dbReference type="SAM" id="Coils"/>
    </source>
</evidence>
<feature type="coiled-coil region" evidence="1">
    <location>
        <begin position="119"/>
        <end position="247"/>
    </location>
</feature>
<evidence type="ECO:0000313" key="3">
    <source>
        <dbReference type="EMBL" id="AXK38494.1"/>
    </source>
</evidence>
<dbReference type="Proteomes" id="UP000254537">
    <property type="component" value="Chromosome"/>
</dbReference>